<gene>
    <name evidence="2" type="ORF">B0H63DRAFT_84702</name>
</gene>
<dbReference type="AlphaFoldDB" id="A0AAE0K0A1"/>
<keyword evidence="3" id="KW-1185">Reference proteome</keyword>
<evidence type="ECO:0000313" key="3">
    <source>
        <dbReference type="Proteomes" id="UP001285441"/>
    </source>
</evidence>
<evidence type="ECO:0000256" key="1">
    <source>
        <dbReference type="SAM" id="MobiDB-lite"/>
    </source>
</evidence>
<accession>A0AAE0K0A1</accession>
<feature type="compositionally biased region" description="Basic and acidic residues" evidence="1">
    <location>
        <begin position="181"/>
        <end position="191"/>
    </location>
</feature>
<organism evidence="2 3">
    <name type="scientific">Podospora didyma</name>
    <dbReference type="NCBI Taxonomy" id="330526"/>
    <lineage>
        <taxon>Eukaryota</taxon>
        <taxon>Fungi</taxon>
        <taxon>Dikarya</taxon>
        <taxon>Ascomycota</taxon>
        <taxon>Pezizomycotina</taxon>
        <taxon>Sordariomycetes</taxon>
        <taxon>Sordariomycetidae</taxon>
        <taxon>Sordariales</taxon>
        <taxon>Podosporaceae</taxon>
        <taxon>Podospora</taxon>
    </lineage>
</organism>
<protein>
    <submittedName>
        <fullName evidence="2">Uncharacterized protein</fullName>
    </submittedName>
</protein>
<sequence>MFVRNALLTAMGSDEALRVRTVELHLVSLFAAAEASMRAGGVEASGRSTATFLSALHLDRTLAAWVRSVARRVFVLLFLVLRAARLAWHAKPRPPFDVAQHGALAKAIDAFEAVSRVEWAQVEVVQDLLAGLDLKDMAAADEKVKQHGLKVDVSVLSEALASLNLQGDIKDEDEVMDADDADKVRKDGDKVQKKRKRDGQ</sequence>
<dbReference type="Proteomes" id="UP001285441">
    <property type="component" value="Unassembled WGS sequence"/>
</dbReference>
<reference evidence="2" key="1">
    <citation type="journal article" date="2023" name="Mol. Phylogenet. Evol.">
        <title>Genome-scale phylogeny and comparative genomics of the fungal order Sordariales.</title>
        <authorList>
            <person name="Hensen N."/>
            <person name="Bonometti L."/>
            <person name="Westerberg I."/>
            <person name="Brannstrom I.O."/>
            <person name="Guillou S."/>
            <person name="Cros-Aarteil S."/>
            <person name="Calhoun S."/>
            <person name="Haridas S."/>
            <person name="Kuo A."/>
            <person name="Mondo S."/>
            <person name="Pangilinan J."/>
            <person name="Riley R."/>
            <person name="LaButti K."/>
            <person name="Andreopoulos B."/>
            <person name="Lipzen A."/>
            <person name="Chen C."/>
            <person name="Yan M."/>
            <person name="Daum C."/>
            <person name="Ng V."/>
            <person name="Clum A."/>
            <person name="Steindorff A."/>
            <person name="Ohm R.A."/>
            <person name="Martin F."/>
            <person name="Silar P."/>
            <person name="Natvig D.O."/>
            <person name="Lalanne C."/>
            <person name="Gautier V."/>
            <person name="Ament-Velasquez S.L."/>
            <person name="Kruys A."/>
            <person name="Hutchinson M.I."/>
            <person name="Powell A.J."/>
            <person name="Barry K."/>
            <person name="Miller A.N."/>
            <person name="Grigoriev I.V."/>
            <person name="Debuchy R."/>
            <person name="Gladieux P."/>
            <person name="Hiltunen Thoren M."/>
            <person name="Johannesson H."/>
        </authorList>
    </citation>
    <scope>NUCLEOTIDE SEQUENCE</scope>
    <source>
        <strain evidence="2">CBS 232.78</strain>
    </source>
</reference>
<dbReference type="EMBL" id="JAULSW010000011">
    <property type="protein sequence ID" value="KAK3367641.1"/>
    <property type="molecule type" value="Genomic_DNA"/>
</dbReference>
<comment type="caution">
    <text evidence="2">The sequence shown here is derived from an EMBL/GenBank/DDBJ whole genome shotgun (WGS) entry which is preliminary data.</text>
</comment>
<proteinExistence type="predicted"/>
<name>A0AAE0K0A1_9PEZI</name>
<evidence type="ECO:0000313" key="2">
    <source>
        <dbReference type="EMBL" id="KAK3367641.1"/>
    </source>
</evidence>
<feature type="region of interest" description="Disordered" evidence="1">
    <location>
        <begin position="174"/>
        <end position="200"/>
    </location>
</feature>
<reference evidence="2" key="2">
    <citation type="submission" date="2023-06" db="EMBL/GenBank/DDBJ databases">
        <authorList>
            <consortium name="Lawrence Berkeley National Laboratory"/>
            <person name="Haridas S."/>
            <person name="Hensen N."/>
            <person name="Bonometti L."/>
            <person name="Westerberg I."/>
            <person name="Brannstrom I.O."/>
            <person name="Guillou S."/>
            <person name="Cros-Aarteil S."/>
            <person name="Calhoun S."/>
            <person name="Kuo A."/>
            <person name="Mondo S."/>
            <person name="Pangilinan J."/>
            <person name="Riley R."/>
            <person name="LaButti K."/>
            <person name="Andreopoulos B."/>
            <person name="Lipzen A."/>
            <person name="Chen C."/>
            <person name="Yanf M."/>
            <person name="Daum C."/>
            <person name="Ng V."/>
            <person name="Clum A."/>
            <person name="Steindorff A."/>
            <person name="Ohm R."/>
            <person name="Martin F."/>
            <person name="Silar P."/>
            <person name="Natvig D."/>
            <person name="Lalanne C."/>
            <person name="Gautier V."/>
            <person name="Ament-velasquez S.L."/>
            <person name="Kruys A."/>
            <person name="Hutchinson M.I."/>
            <person name="Powell A.J."/>
            <person name="Barry K."/>
            <person name="Miller A.N."/>
            <person name="Grigoriev I.V."/>
            <person name="Debuchy R."/>
            <person name="Gladieux P."/>
            <person name="Thoren M.H."/>
            <person name="Johannesson H."/>
        </authorList>
    </citation>
    <scope>NUCLEOTIDE SEQUENCE</scope>
    <source>
        <strain evidence="2">CBS 232.78</strain>
    </source>
</reference>